<keyword evidence="5" id="KW-1133">Transmembrane helix</keyword>
<dbReference type="GO" id="GO:0005576">
    <property type="term" value="C:extracellular region"/>
    <property type="evidence" value="ECO:0007669"/>
    <property type="project" value="UniProtKB-SubCell"/>
</dbReference>
<evidence type="ECO:0000313" key="6">
    <source>
        <dbReference type="EMBL" id="VIO95049.1"/>
    </source>
</evidence>
<dbReference type="AlphaFoldDB" id="A0A4E9FFS1"/>
<comment type="similarity">
    <text evidence="2">Belongs to the nematode transthyretin-like family.</text>
</comment>
<gene>
    <name evidence="6" type="primary">Bma-ttr-37</name>
    <name evidence="6" type="ORF">BM_BM17585</name>
</gene>
<dbReference type="Pfam" id="PF01060">
    <property type="entry name" value="TTR-52"/>
    <property type="match status" value="3"/>
</dbReference>
<dbReference type="PANTHER" id="PTHR21700:SF118">
    <property type="entry name" value="TRANSTHYRETIN-LIKE FAMILY PROTEIN"/>
    <property type="match status" value="1"/>
</dbReference>
<dbReference type="PANTHER" id="PTHR21700">
    <property type="entry name" value="TRANSTHYRETIN-LIKE FAMILY PROTEIN-RELATED"/>
    <property type="match status" value="1"/>
</dbReference>
<evidence type="ECO:0008006" key="7">
    <source>
        <dbReference type="Google" id="ProtNLM"/>
    </source>
</evidence>
<dbReference type="InterPro" id="IPR001534">
    <property type="entry name" value="Transthyretin-like"/>
</dbReference>
<name>A0A4E9FFS1_BRUMA</name>
<keyword evidence="5" id="KW-0472">Membrane</keyword>
<keyword evidence="3" id="KW-0964">Secreted</keyword>
<dbReference type="GeneID" id="66058876"/>
<evidence type="ECO:0000256" key="1">
    <source>
        <dbReference type="ARBA" id="ARBA00004613"/>
    </source>
</evidence>
<dbReference type="GO" id="GO:0009986">
    <property type="term" value="C:cell surface"/>
    <property type="evidence" value="ECO:0007669"/>
    <property type="project" value="InterPro"/>
</dbReference>
<dbReference type="InterPro" id="IPR038479">
    <property type="entry name" value="Transthyretin-like_sf"/>
</dbReference>
<dbReference type="KEGG" id="bmy:BM_BM17585"/>
<organism evidence="6">
    <name type="scientific">Brugia malayi</name>
    <name type="common">Filarial nematode worm</name>
    <dbReference type="NCBI Taxonomy" id="6279"/>
    <lineage>
        <taxon>Eukaryota</taxon>
        <taxon>Metazoa</taxon>
        <taxon>Ecdysozoa</taxon>
        <taxon>Nematoda</taxon>
        <taxon>Chromadorea</taxon>
        <taxon>Rhabditida</taxon>
        <taxon>Spirurina</taxon>
        <taxon>Spiruromorpha</taxon>
        <taxon>Filarioidea</taxon>
        <taxon>Onchocercidae</taxon>
        <taxon>Brugia</taxon>
    </lineage>
</organism>
<proteinExistence type="inferred from homology"/>
<protein>
    <recommendedName>
        <fullName evidence="7">Transthyretin-like family protein</fullName>
    </recommendedName>
</protein>
<keyword evidence="4" id="KW-0732">Signal</keyword>
<evidence type="ECO:0000256" key="5">
    <source>
        <dbReference type="SAM" id="Phobius"/>
    </source>
</evidence>
<reference evidence="6" key="1">
    <citation type="submission" date="2019-04" db="EMBL/GenBank/DDBJ databases">
        <authorList>
            <person name="Howe K."/>
            <person name="Paulini M."/>
            <person name="Williams G."/>
        </authorList>
    </citation>
    <scope>NUCLEOTIDE SEQUENCE [LARGE SCALE GENOMIC DNA]</scope>
    <source>
        <strain evidence="6">FR3</strain>
    </source>
</reference>
<feature type="transmembrane region" description="Helical" evidence="5">
    <location>
        <begin position="129"/>
        <end position="148"/>
    </location>
</feature>
<evidence type="ECO:0000256" key="2">
    <source>
        <dbReference type="ARBA" id="ARBA00010112"/>
    </source>
</evidence>
<dbReference type="CTD" id="66058876"/>
<dbReference type="RefSeq" id="XP_042935414.1">
    <property type="nucleotide sequence ID" value="XM_043079480.1"/>
</dbReference>
<sequence>MIQSTAIRGKFICGQKPAIGVRIKLFELDNNLINQPITTDEYMLTINPDDVLNETYTDEDGQFFIHGTTVEVSQIQPILKVYHNCLHDGLPGFRKIHFVVPYHFTNYGIHAEKVLDLGIFNLEAILPRIMLQLLLLLLFWLLANFQLLESRMQAVKIRGIFQCGAEIPHNATIELWDEDEPLINFVHEFFNQKKGINPDDKLFTTHPNTDGSFEISAMHEELTKLSLYMVVYHQCEHLFHFKYNQFKDREFQRWRRFIFRIPGQYVNDGEEAIKVFDLAMNIITLSTLLLALISNTDGFIKRNHSFAIQGKFMCGEYPLHRAAIELWEDNRSLLKSIVYILRQKRGPNDVYIARTNTNEYGEFAINGSYRSEYQVNPYIYVYHRCDADKLPISKSRPTFKLWRTFVIKVPGKYISKGNYALQLFDLGVYNLQFQFADEILLENCNMRNELYYRRCAYSMPSPFLSRLTHSVFFIH</sequence>
<dbReference type="EMBL" id="CAAKNF010000193">
    <property type="protein sequence ID" value="VIO95049.1"/>
    <property type="molecule type" value="Genomic_DNA"/>
</dbReference>
<accession>A0A4E9FFS1</accession>
<keyword evidence="5" id="KW-0812">Transmembrane</keyword>
<evidence type="ECO:0000256" key="4">
    <source>
        <dbReference type="ARBA" id="ARBA00022729"/>
    </source>
</evidence>
<comment type="subcellular location">
    <subcellularLocation>
        <location evidence="1">Secreted</location>
    </subcellularLocation>
</comment>
<evidence type="ECO:0000256" key="3">
    <source>
        <dbReference type="ARBA" id="ARBA00022525"/>
    </source>
</evidence>
<dbReference type="OrthoDB" id="5842650at2759"/>
<dbReference type="Gene3D" id="2.60.40.3330">
    <property type="match status" value="3"/>
</dbReference>